<evidence type="ECO:0000256" key="1">
    <source>
        <dbReference type="ARBA" id="ARBA00000085"/>
    </source>
</evidence>
<feature type="modified residue" description="4-aspartylphosphate" evidence="17">
    <location>
        <position position="892"/>
    </location>
</feature>
<feature type="domain" description="Response regulatory" evidence="19">
    <location>
        <begin position="694"/>
        <end position="815"/>
    </location>
</feature>
<dbReference type="InterPro" id="IPR004358">
    <property type="entry name" value="Sig_transdc_His_kin-like_C"/>
</dbReference>
<dbReference type="FunFam" id="1.10.287.130:FF:000002">
    <property type="entry name" value="Two-component osmosensing histidine kinase"/>
    <property type="match status" value="1"/>
</dbReference>
<evidence type="ECO:0000313" key="24">
    <source>
        <dbReference type="Proteomes" id="UP000580856"/>
    </source>
</evidence>
<dbReference type="Gene3D" id="2.10.70.100">
    <property type="match status" value="1"/>
</dbReference>
<protein>
    <recommendedName>
        <fullName evidence="15">Sensory/regulatory protein RpfC</fullName>
        <ecNumber evidence="3">2.7.13.3</ecNumber>
    </recommendedName>
</protein>
<dbReference type="PANTHER" id="PTHR45339">
    <property type="entry name" value="HYBRID SIGNAL TRANSDUCTION HISTIDINE KINASE J"/>
    <property type="match status" value="1"/>
</dbReference>
<evidence type="ECO:0000256" key="13">
    <source>
        <dbReference type="ARBA" id="ARBA00023136"/>
    </source>
</evidence>
<dbReference type="Proteomes" id="UP000580856">
    <property type="component" value="Unassembled WGS sequence"/>
</dbReference>
<evidence type="ECO:0000256" key="6">
    <source>
        <dbReference type="ARBA" id="ARBA00022679"/>
    </source>
</evidence>
<dbReference type="SMART" id="SM00448">
    <property type="entry name" value="REC"/>
    <property type="match status" value="2"/>
</dbReference>
<dbReference type="GO" id="GO:0005886">
    <property type="term" value="C:plasma membrane"/>
    <property type="evidence" value="ECO:0007669"/>
    <property type="project" value="UniProtKB-SubCell"/>
</dbReference>
<sequence length="1102" mass="122188">MDDLERLITTSEEWLMERILGYAKERGYVRYTSTLLEAWRLSISGLSGVIVDALRIFGDTPPEFSPEEDYVGDPITAFGVLEARRHRERGVDMGMFLSLLKYYRQSYVDLIELRVPDMASRQRWRSFVIRVFDRLELALVVEWAAKGSDELSNELQAQARIMTNEKNRYLTLFESISTPMFLLDATGTVLNLNSAASELLGRSTRYGAHYYGPRGYPGSSLDAEDGSGVIGTPLGDLLPWLGNELRDFRSGAAKAMRFERRVRLDDGDSRVYLVSFNIMPDVSGKFAGMTVTLGDMTNLRKAEQQAMGHAERFALAQRCAGVGCWEWNIPVDRLEWSDVVHTIFGRDERPAPVTFDEFIAMIHPRDQVRVRTAVDDAVCRVCGYEVDHRIERPDGSVRWVLETGAVLPGIGGAAERMIGVVMDITERKEAERMLRDARDAAESANRAKSEFLANMSHEIRTPMNAIMGMLHLCRRTELTSRQRQYIDKAEFASRSLLGIIGDILDFSKIEAGHLEMESISFSLQEVLEQLADVTALAAQRKDVELIVAVAPDVPDRIVGDPLRLGQVLQNLVGNAVKFTESGEICVNLELARQSDDRAQIEFSVRDTGIGMTQEELARVFEPFTQSDSSTTRRYGGTGLGLAISRRLVEMMGGRLVVESAPGQGSRFAFALDVAIEAKGAGQQTIMPAELRGMRTLVVDDSLTSCEYMRRCLCSLDLSVSTVSSPLAALDVLHGAIQGQPFDLVFMDWKMPEMDGIKATRRIFADERLSRKPVVIMMTAFGYDDIMRQAEEAGVGGFLLKPVSQSLLYEAILQAFGHEDGTNLVRRRERADDSPDAATLSGLHVLLVEDNEFNRELACELLSSVGVMVDEAVNGRQAVDMALAGNYDAVLMDIQMPEMDGYEAARRIRADAGRGRLPIIAMTAHAMRGDREKSLEAGMDDHVTKPIIPNVLYDTLARWTGRRAVIIGDGEGIAPLRAEVEKTPSLKVLEGLDVSCGLVSCMGDCTMYRRMLETFIAQYEHAGDDIARLLHDDDIEGATRFAHSMKSVAGSIGALELQHSAAALELTLRDEGRDFAPLKLSEFASCLRGVLESAKQYIAENGK</sequence>
<dbReference type="InterPro" id="IPR000700">
    <property type="entry name" value="PAS-assoc_C"/>
</dbReference>
<evidence type="ECO:0000256" key="3">
    <source>
        <dbReference type="ARBA" id="ARBA00012438"/>
    </source>
</evidence>
<keyword evidence="4" id="KW-1003">Cell membrane</keyword>
<dbReference type="PROSITE" id="PS50894">
    <property type="entry name" value="HPT"/>
    <property type="match status" value="1"/>
</dbReference>
<dbReference type="InterPro" id="IPR000014">
    <property type="entry name" value="PAS"/>
</dbReference>
<dbReference type="SUPFAM" id="SSF55874">
    <property type="entry name" value="ATPase domain of HSP90 chaperone/DNA topoisomerase II/histidine kinase"/>
    <property type="match status" value="1"/>
</dbReference>
<dbReference type="PROSITE" id="PS50113">
    <property type="entry name" value="PAC"/>
    <property type="match status" value="2"/>
</dbReference>
<keyword evidence="12" id="KW-0902">Two-component regulatory system</keyword>
<comment type="caution">
    <text evidence="23">The sequence shown here is derived from an EMBL/GenBank/DDBJ whole genome shotgun (WGS) entry which is preliminary data.</text>
</comment>
<keyword evidence="8" id="KW-0547">Nucleotide-binding</keyword>
<accession>A0A846QJW0</accession>
<dbReference type="PROSITE" id="PS50109">
    <property type="entry name" value="HIS_KIN"/>
    <property type="match status" value="1"/>
</dbReference>
<dbReference type="InterPro" id="IPR003661">
    <property type="entry name" value="HisK_dim/P_dom"/>
</dbReference>
<evidence type="ECO:0000256" key="11">
    <source>
        <dbReference type="ARBA" id="ARBA00022989"/>
    </source>
</evidence>
<evidence type="ECO:0000259" key="21">
    <source>
        <dbReference type="PROSITE" id="PS50113"/>
    </source>
</evidence>
<dbReference type="SUPFAM" id="SSF47384">
    <property type="entry name" value="Homodimeric domain of signal transducing histidine kinase"/>
    <property type="match status" value="1"/>
</dbReference>
<name>A0A846QJW0_9BACT</name>
<comment type="catalytic activity">
    <reaction evidence="1">
        <text>ATP + protein L-histidine = ADP + protein N-phospho-L-histidine.</text>
        <dbReference type="EC" id="2.7.13.3"/>
    </reaction>
</comment>
<keyword evidence="13" id="KW-0472">Membrane</keyword>
<organism evidence="23 24">
    <name type="scientific">Desulfobaculum xiamenense</name>
    <dbReference type="NCBI Taxonomy" id="995050"/>
    <lineage>
        <taxon>Bacteria</taxon>
        <taxon>Pseudomonadati</taxon>
        <taxon>Thermodesulfobacteriota</taxon>
        <taxon>Desulfovibrionia</taxon>
        <taxon>Desulfovibrionales</taxon>
        <taxon>Desulfovibrionaceae</taxon>
        <taxon>Desulfobaculum</taxon>
    </lineage>
</organism>
<dbReference type="Pfam" id="PF02518">
    <property type="entry name" value="HATPase_c"/>
    <property type="match status" value="1"/>
</dbReference>
<feature type="domain" description="Response regulatory" evidence="19">
    <location>
        <begin position="843"/>
        <end position="959"/>
    </location>
</feature>
<dbReference type="CDD" id="cd00130">
    <property type="entry name" value="PAS"/>
    <property type="match status" value="1"/>
</dbReference>
<keyword evidence="9 23" id="KW-0418">Kinase</keyword>
<dbReference type="Gene3D" id="1.10.287.130">
    <property type="match status" value="1"/>
</dbReference>
<evidence type="ECO:0000259" key="22">
    <source>
        <dbReference type="PROSITE" id="PS50894"/>
    </source>
</evidence>
<evidence type="ECO:0000313" key="23">
    <source>
        <dbReference type="EMBL" id="NJB66772.1"/>
    </source>
</evidence>
<dbReference type="InterPro" id="IPR036641">
    <property type="entry name" value="HPT_dom_sf"/>
</dbReference>
<dbReference type="GO" id="GO:0000155">
    <property type="term" value="F:phosphorelay sensor kinase activity"/>
    <property type="evidence" value="ECO:0007669"/>
    <property type="project" value="InterPro"/>
</dbReference>
<dbReference type="RefSeq" id="WP_167939880.1">
    <property type="nucleotide sequence ID" value="NZ_JAATJA010000001.1"/>
</dbReference>
<evidence type="ECO:0000256" key="5">
    <source>
        <dbReference type="ARBA" id="ARBA00022553"/>
    </source>
</evidence>
<keyword evidence="24" id="KW-1185">Reference proteome</keyword>
<dbReference type="PANTHER" id="PTHR45339:SF1">
    <property type="entry name" value="HYBRID SIGNAL TRANSDUCTION HISTIDINE KINASE J"/>
    <property type="match status" value="1"/>
</dbReference>
<dbReference type="Pfam" id="PF08447">
    <property type="entry name" value="PAS_3"/>
    <property type="match status" value="1"/>
</dbReference>
<evidence type="ECO:0000259" key="18">
    <source>
        <dbReference type="PROSITE" id="PS50109"/>
    </source>
</evidence>
<evidence type="ECO:0000259" key="20">
    <source>
        <dbReference type="PROSITE" id="PS50112"/>
    </source>
</evidence>
<dbReference type="Pfam" id="PF01627">
    <property type="entry name" value="Hpt"/>
    <property type="match status" value="1"/>
</dbReference>
<proteinExistence type="predicted"/>
<evidence type="ECO:0000256" key="8">
    <source>
        <dbReference type="ARBA" id="ARBA00022741"/>
    </source>
</evidence>
<keyword evidence="7" id="KW-0812">Transmembrane</keyword>
<dbReference type="SMART" id="SM00387">
    <property type="entry name" value="HATPase_c"/>
    <property type="match status" value="1"/>
</dbReference>
<comment type="subcellular location">
    <subcellularLocation>
        <location evidence="2">Cell membrane</location>
        <topology evidence="2">Multi-pass membrane protein</topology>
    </subcellularLocation>
</comment>
<dbReference type="EMBL" id="JAATJA010000001">
    <property type="protein sequence ID" value="NJB66772.1"/>
    <property type="molecule type" value="Genomic_DNA"/>
</dbReference>
<dbReference type="CDD" id="cd16922">
    <property type="entry name" value="HATPase_EvgS-ArcB-TorS-like"/>
    <property type="match status" value="1"/>
</dbReference>
<evidence type="ECO:0000256" key="2">
    <source>
        <dbReference type="ARBA" id="ARBA00004651"/>
    </source>
</evidence>
<evidence type="ECO:0000256" key="10">
    <source>
        <dbReference type="ARBA" id="ARBA00022840"/>
    </source>
</evidence>
<dbReference type="InterPro" id="IPR036890">
    <property type="entry name" value="HATPase_C_sf"/>
</dbReference>
<dbReference type="InterPro" id="IPR035965">
    <property type="entry name" value="PAS-like_dom_sf"/>
</dbReference>
<dbReference type="SUPFAM" id="SSF52172">
    <property type="entry name" value="CheY-like"/>
    <property type="match status" value="2"/>
</dbReference>
<reference evidence="23 24" key="1">
    <citation type="submission" date="2020-03" db="EMBL/GenBank/DDBJ databases">
        <title>Genomic Encyclopedia of Type Strains, Phase IV (KMG-IV): sequencing the most valuable type-strain genomes for metagenomic binning, comparative biology and taxonomic classification.</title>
        <authorList>
            <person name="Goeker M."/>
        </authorList>
    </citation>
    <scope>NUCLEOTIDE SEQUENCE [LARGE SCALE GENOMIC DNA]</scope>
    <source>
        <strain evidence="23 24">DSM 24233</strain>
    </source>
</reference>
<evidence type="ECO:0000256" key="14">
    <source>
        <dbReference type="ARBA" id="ARBA00064003"/>
    </source>
</evidence>
<dbReference type="EC" id="2.7.13.3" evidence="3"/>
<dbReference type="Pfam" id="PF13188">
    <property type="entry name" value="PAS_8"/>
    <property type="match status" value="1"/>
</dbReference>
<dbReference type="InterPro" id="IPR013655">
    <property type="entry name" value="PAS_fold_3"/>
</dbReference>
<dbReference type="Pfam" id="PF00512">
    <property type="entry name" value="HisKA"/>
    <property type="match status" value="1"/>
</dbReference>
<dbReference type="GO" id="GO:0005524">
    <property type="term" value="F:ATP binding"/>
    <property type="evidence" value="ECO:0007669"/>
    <property type="project" value="UniProtKB-KW"/>
</dbReference>
<evidence type="ECO:0000256" key="9">
    <source>
        <dbReference type="ARBA" id="ARBA00022777"/>
    </source>
</evidence>
<evidence type="ECO:0000256" key="7">
    <source>
        <dbReference type="ARBA" id="ARBA00022692"/>
    </source>
</evidence>
<keyword evidence="5 17" id="KW-0597">Phosphoprotein</keyword>
<dbReference type="InterPro" id="IPR001789">
    <property type="entry name" value="Sig_transdc_resp-reg_receiver"/>
</dbReference>
<dbReference type="InterPro" id="IPR001610">
    <property type="entry name" value="PAC"/>
</dbReference>
<dbReference type="AlphaFoldDB" id="A0A846QJW0"/>
<dbReference type="Gene3D" id="1.20.120.160">
    <property type="entry name" value="HPT domain"/>
    <property type="match status" value="1"/>
</dbReference>
<feature type="domain" description="PAC" evidence="21">
    <location>
        <begin position="384"/>
        <end position="436"/>
    </location>
</feature>
<keyword evidence="10" id="KW-0067">ATP-binding</keyword>
<feature type="domain" description="PAC" evidence="21">
    <location>
        <begin position="256"/>
        <end position="308"/>
    </location>
</feature>
<evidence type="ECO:0000256" key="16">
    <source>
        <dbReference type="PROSITE-ProRule" id="PRU00110"/>
    </source>
</evidence>
<dbReference type="Gene3D" id="3.30.450.20">
    <property type="entry name" value="PAS domain"/>
    <property type="match status" value="2"/>
</dbReference>
<dbReference type="PROSITE" id="PS50110">
    <property type="entry name" value="RESPONSE_REGULATORY"/>
    <property type="match status" value="2"/>
</dbReference>
<dbReference type="InterPro" id="IPR003594">
    <property type="entry name" value="HATPase_dom"/>
</dbReference>
<dbReference type="Gene3D" id="3.40.50.2300">
    <property type="match status" value="2"/>
</dbReference>
<dbReference type="Gene3D" id="3.30.565.10">
    <property type="entry name" value="Histidine kinase-like ATPase, C-terminal domain"/>
    <property type="match status" value="1"/>
</dbReference>
<dbReference type="CDD" id="cd00082">
    <property type="entry name" value="HisKA"/>
    <property type="match status" value="1"/>
</dbReference>
<dbReference type="PROSITE" id="PS50112">
    <property type="entry name" value="PAS"/>
    <property type="match status" value="1"/>
</dbReference>
<dbReference type="SUPFAM" id="SSF47226">
    <property type="entry name" value="Histidine-containing phosphotransfer domain, HPT domain"/>
    <property type="match status" value="1"/>
</dbReference>
<dbReference type="InterPro" id="IPR005467">
    <property type="entry name" value="His_kinase_dom"/>
</dbReference>
<evidence type="ECO:0000256" key="17">
    <source>
        <dbReference type="PROSITE-ProRule" id="PRU00169"/>
    </source>
</evidence>
<evidence type="ECO:0000259" key="19">
    <source>
        <dbReference type="PROSITE" id="PS50110"/>
    </source>
</evidence>
<feature type="modified residue" description="4-aspartylphosphate" evidence="17">
    <location>
        <position position="747"/>
    </location>
</feature>
<dbReference type="NCBIfam" id="TIGR00229">
    <property type="entry name" value="sensory_box"/>
    <property type="match status" value="1"/>
</dbReference>
<keyword evidence="11" id="KW-1133">Transmembrane helix</keyword>
<dbReference type="PRINTS" id="PR00344">
    <property type="entry name" value="BCTRLSENSOR"/>
</dbReference>
<dbReference type="SMART" id="SM00388">
    <property type="entry name" value="HisKA"/>
    <property type="match status" value="1"/>
</dbReference>
<dbReference type="FunFam" id="3.30.565.10:FF:000010">
    <property type="entry name" value="Sensor histidine kinase RcsC"/>
    <property type="match status" value="1"/>
</dbReference>
<comment type="subunit">
    <text evidence="14">At low DSF concentrations, interacts with RpfF.</text>
</comment>
<dbReference type="InterPro" id="IPR008207">
    <property type="entry name" value="Sig_transdc_His_kin_Hpt_dom"/>
</dbReference>
<feature type="domain" description="PAS" evidence="20">
    <location>
        <begin position="165"/>
        <end position="201"/>
    </location>
</feature>
<dbReference type="SMART" id="SM00086">
    <property type="entry name" value="PAC"/>
    <property type="match status" value="2"/>
</dbReference>
<evidence type="ECO:0000256" key="4">
    <source>
        <dbReference type="ARBA" id="ARBA00022475"/>
    </source>
</evidence>
<dbReference type="SMART" id="SM00073">
    <property type="entry name" value="HPT"/>
    <property type="match status" value="1"/>
</dbReference>
<keyword evidence="6" id="KW-0808">Transferase</keyword>
<gene>
    <name evidence="23" type="ORF">GGQ74_000412</name>
</gene>
<dbReference type="Pfam" id="PF00072">
    <property type="entry name" value="Response_reg"/>
    <property type="match status" value="2"/>
</dbReference>
<dbReference type="CDD" id="cd17546">
    <property type="entry name" value="REC_hyHK_CKI1_RcsC-like"/>
    <property type="match status" value="2"/>
</dbReference>
<dbReference type="SUPFAM" id="SSF55785">
    <property type="entry name" value="PYP-like sensor domain (PAS domain)"/>
    <property type="match status" value="2"/>
</dbReference>
<feature type="domain" description="HPt" evidence="22">
    <location>
        <begin position="1003"/>
        <end position="1102"/>
    </location>
</feature>
<dbReference type="InterPro" id="IPR036097">
    <property type="entry name" value="HisK_dim/P_sf"/>
</dbReference>
<evidence type="ECO:0000256" key="12">
    <source>
        <dbReference type="ARBA" id="ARBA00023012"/>
    </source>
</evidence>
<feature type="domain" description="Histidine kinase" evidence="18">
    <location>
        <begin position="454"/>
        <end position="675"/>
    </location>
</feature>
<evidence type="ECO:0000256" key="15">
    <source>
        <dbReference type="ARBA" id="ARBA00068150"/>
    </source>
</evidence>
<dbReference type="InterPro" id="IPR011006">
    <property type="entry name" value="CheY-like_superfamily"/>
</dbReference>
<feature type="modified residue" description="Phosphohistidine" evidence="16">
    <location>
        <position position="1042"/>
    </location>
</feature>